<dbReference type="PANTHER" id="PTHR30069">
    <property type="entry name" value="TONB-DEPENDENT OUTER MEMBRANE RECEPTOR"/>
    <property type="match status" value="1"/>
</dbReference>
<dbReference type="InterPro" id="IPR013784">
    <property type="entry name" value="Carb-bd-like_fold"/>
</dbReference>
<dbReference type="Pfam" id="PF13620">
    <property type="entry name" value="CarboxypepD_reg"/>
    <property type="match status" value="1"/>
</dbReference>
<sequence>MIRSLLHQLRQAVTPFSIVGVLICLLLSPDSVIAQASGRGTIQGTITDPSGALVPEAMVTATEVNTNVVRQQKATRDGFYAIAAIDPGTYRVTVAAPGFKTFTHDKVVVDAIQVVGLDFELEIGSADSVVTVTTAPPQLNTTNATLGSTIESDTYRALPLQLGNQPRDPTGFVALTPGVTGSGGVLNFNGGQANLNETYVDGVAMDDVNQQSDWAVVHSTFSVDAVDQFNAQTSSVSAAYQGVGLQNYVHKSGTNVYHGALFEYFRNTALDAWGTFAKHSINAITGAPIKPVEHNNEFGGTFGGYIPHFKDKIFFFFSYDNTRFLSGTNPSYQTVPTVLERQGNFTELAAAGQPVYDPKSTVCGGTPNVCTRGQFSYKGQANVIDPARLSPISQYMQQFLPTPSNGNLVNNYLGGFNTGFNYPRYSTKVDLDLIKRHRISILFLEGGRVANPACCDASGLPQPYLSTVGNTQNNLTAMVSDTWTISDHTVNRLTYAFNAGSFDGVGNTNPSAADPKWWASAAGITNVPAGQASDSFPRTTFGGSNAPTSWTQSDTALRNPVNVFHIVDSFQTVKGIHSISAGGEVQWQESNNTSIDTGTYLSLSYSNNETAGFNPNSATLNTKQGGGYASFLIGAVDGAGITDNRPAATIYSRYMNFSPYVQDDIKLTRKLTVNAGLRWDLFTPWRETENRFSYLSLAAINPVTGTPGALRFGGNGDPSIYCNCTRPVQIWYKNFGPRFGFAYAIDPKTILRGGFSLTFTHGGGVGGRANASSGSGQLGFNGGSSPSTTNGGITPAFYLDSTNSALPSYTLPPSIDPAYGTGYTTTAAYSTPVTVTYADPYLSKRSPYSENFNFGLQRQLMEGLTLSADYAGANGKFLPTSIGRGIYSNQLDPQYYALGSLLTASASAANVAAAQKILPSFKLPSANYSPSASIGQALRPFAQYNGFSDIWGNVGTSTYNALQIQLTQQQRWGLNYGLAYTWAKTMDDTGTSRSAYGVNGIPAGYVERSPSASVDIPNRISLYAVYNAPFGKSGPWIERQLVKNWTLSTILQHQAGLPLAITASGCNMPFGGTCMPNLNPAHTGPIRINGGWGRKGPTASTTQYIDPTAFSVPAAYTLGNAPRTYAYGLRGPGNYDESLSLRRAFGIWERLKFTFEASLFNVDNHVDYSSPGVSFSSAIPNSTSGSSNAFGTVTGQANSSRRAQFSARLDF</sequence>
<evidence type="ECO:0000256" key="6">
    <source>
        <dbReference type="ARBA" id="ARBA00023237"/>
    </source>
</evidence>
<dbReference type="Proteomes" id="UP000584867">
    <property type="component" value="Unassembled WGS sequence"/>
</dbReference>
<dbReference type="Pfam" id="PF25183">
    <property type="entry name" value="OMP_b-brl_4"/>
    <property type="match status" value="1"/>
</dbReference>
<evidence type="ECO:0000256" key="1">
    <source>
        <dbReference type="ARBA" id="ARBA00004571"/>
    </source>
</evidence>
<keyword evidence="6" id="KW-0998">Cell outer membrane</keyword>
<protein>
    <recommendedName>
        <fullName evidence="7">TonB-dependent transporter Oar-like beta-barrel domain-containing protein</fullName>
    </recommendedName>
</protein>
<dbReference type="InterPro" id="IPR039426">
    <property type="entry name" value="TonB-dep_rcpt-like"/>
</dbReference>
<dbReference type="SUPFAM" id="SSF49452">
    <property type="entry name" value="Starch-binding domain-like"/>
    <property type="match status" value="1"/>
</dbReference>
<reference evidence="8 9" key="1">
    <citation type="submission" date="2020-08" db="EMBL/GenBank/DDBJ databases">
        <title>Genomic Encyclopedia of Type Strains, Phase IV (KMG-V): Genome sequencing to study the core and pangenomes of soil and plant-associated prokaryotes.</title>
        <authorList>
            <person name="Whitman W."/>
        </authorList>
    </citation>
    <scope>NUCLEOTIDE SEQUENCE [LARGE SCALE GENOMIC DNA]</scope>
    <source>
        <strain evidence="8 9">X5P3</strain>
    </source>
</reference>
<accession>A0A7W7ZSP7</accession>
<evidence type="ECO:0000256" key="2">
    <source>
        <dbReference type="ARBA" id="ARBA00022448"/>
    </source>
</evidence>
<dbReference type="Gene3D" id="2.40.170.20">
    <property type="entry name" value="TonB-dependent receptor, beta-barrel domain"/>
    <property type="match status" value="1"/>
</dbReference>
<keyword evidence="5" id="KW-0472">Membrane</keyword>
<feature type="domain" description="TonB-dependent transporter Oar-like beta-barrel" evidence="7">
    <location>
        <begin position="250"/>
        <end position="1204"/>
    </location>
</feature>
<gene>
    <name evidence="8" type="ORF">HDF15_003461</name>
</gene>
<dbReference type="AlphaFoldDB" id="A0A7W7ZSP7"/>
<evidence type="ECO:0000256" key="5">
    <source>
        <dbReference type="ARBA" id="ARBA00023136"/>
    </source>
</evidence>
<dbReference type="GO" id="GO:0044718">
    <property type="term" value="P:siderophore transmembrane transport"/>
    <property type="evidence" value="ECO:0007669"/>
    <property type="project" value="TreeGrafter"/>
</dbReference>
<dbReference type="GO" id="GO:0030246">
    <property type="term" value="F:carbohydrate binding"/>
    <property type="evidence" value="ECO:0007669"/>
    <property type="project" value="InterPro"/>
</dbReference>
<dbReference type="RefSeq" id="WP_184257521.1">
    <property type="nucleotide sequence ID" value="NZ_JACHIO010000014.1"/>
</dbReference>
<comment type="caution">
    <text evidence="8">The sequence shown here is derived from an EMBL/GenBank/DDBJ whole genome shotgun (WGS) entry which is preliminary data.</text>
</comment>
<dbReference type="InterPro" id="IPR036942">
    <property type="entry name" value="Beta-barrel_TonB_sf"/>
</dbReference>
<dbReference type="GO" id="GO:0015344">
    <property type="term" value="F:siderophore uptake transmembrane transporter activity"/>
    <property type="evidence" value="ECO:0007669"/>
    <property type="project" value="TreeGrafter"/>
</dbReference>
<evidence type="ECO:0000259" key="7">
    <source>
        <dbReference type="Pfam" id="PF25183"/>
    </source>
</evidence>
<comment type="subcellular location">
    <subcellularLocation>
        <location evidence="1">Cell outer membrane</location>
        <topology evidence="1">Multi-pass membrane protein</topology>
    </subcellularLocation>
</comment>
<evidence type="ECO:0000256" key="3">
    <source>
        <dbReference type="ARBA" id="ARBA00022452"/>
    </source>
</evidence>
<proteinExistence type="predicted"/>
<keyword evidence="3" id="KW-1134">Transmembrane beta strand</keyword>
<keyword evidence="4" id="KW-0812">Transmembrane</keyword>
<dbReference type="SUPFAM" id="SSF56935">
    <property type="entry name" value="Porins"/>
    <property type="match status" value="1"/>
</dbReference>
<name>A0A7W7ZSP7_9BACT</name>
<evidence type="ECO:0000313" key="9">
    <source>
        <dbReference type="Proteomes" id="UP000584867"/>
    </source>
</evidence>
<keyword evidence="2" id="KW-0813">Transport</keyword>
<organism evidence="8 9">
    <name type="scientific">Granulicella mallensis</name>
    <dbReference type="NCBI Taxonomy" id="940614"/>
    <lineage>
        <taxon>Bacteria</taxon>
        <taxon>Pseudomonadati</taxon>
        <taxon>Acidobacteriota</taxon>
        <taxon>Terriglobia</taxon>
        <taxon>Terriglobales</taxon>
        <taxon>Acidobacteriaceae</taxon>
        <taxon>Granulicella</taxon>
    </lineage>
</organism>
<evidence type="ECO:0000256" key="4">
    <source>
        <dbReference type="ARBA" id="ARBA00022692"/>
    </source>
</evidence>
<dbReference type="InterPro" id="IPR057601">
    <property type="entry name" value="Oar-like_b-barrel"/>
</dbReference>
<evidence type="ECO:0000313" key="8">
    <source>
        <dbReference type="EMBL" id="MBB5065098.1"/>
    </source>
</evidence>
<dbReference type="GO" id="GO:0009279">
    <property type="term" value="C:cell outer membrane"/>
    <property type="evidence" value="ECO:0007669"/>
    <property type="project" value="UniProtKB-SubCell"/>
</dbReference>
<dbReference type="Gene3D" id="2.60.40.1120">
    <property type="entry name" value="Carboxypeptidase-like, regulatory domain"/>
    <property type="match status" value="1"/>
</dbReference>
<dbReference type="PANTHER" id="PTHR30069:SF46">
    <property type="entry name" value="OAR PROTEIN"/>
    <property type="match status" value="1"/>
</dbReference>
<dbReference type="EMBL" id="JACHIO010000014">
    <property type="protein sequence ID" value="MBB5065098.1"/>
    <property type="molecule type" value="Genomic_DNA"/>
</dbReference>